<keyword evidence="1" id="KW-1133">Transmembrane helix</keyword>
<reference evidence="2 3" key="1">
    <citation type="submission" date="2017-04" db="EMBL/GenBank/DDBJ databases">
        <title>Draft genome sequence of Tuber borchii Vittad., a whitish edible truffle.</title>
        <authorList>
            <consortium name="DOE Joint Genome Institute"/>
            <person name="Murat C."/>
            <person name="Kuo A."/>
            <person name="Barry K.W."/>
            <person name="Clum A."/>
            <person name="Dockter R.B."/>
            <person name="Fauchery L."/>
            <person name="Iotti M."/>
            <person name="Kohler A."/>
            <person name="Labutti K."/>
            <person name="Lindquist E.A."/>
            <person name="Lipzen A."/>
            <person name="Ohm R.A."/>
            <person name="Wang M."/>
            <person name="Grigoriev I.V."/>
            <person name="Zambonelli A."/>
            <person name="Martin F.M."/>
        </authorList>
    </citation>
    <scope>NUCLEOTIDE SEQUENCE [LARGE SCALE GENOMIC DNA]</scope>
    <source>
        <strain evidence="2 3">Tbo3840</strain>
    </source>
</reference>
<keyword evidence="3" id="KW-1185">Reference proteome</keyword>
<evidence type="ECO:0000256" key="1">
    <source>
        <dbReference type="SAM" id="Phobius"/>
    </source>
</evidence>
<sequence length="125" mass="13716">MTIDQVKVKLWGKGALAILLCFSFCLVGYGVFLGGFSFIIIKTSSCGRRRNLSSNCSVVRGFFFLFFFFFFSLFLFLALPSVLFLGLAGFRVLFSSAGVVTDVTKWGLGGGLRRMIPSIDSSGSY</sequence>
<name>A0A2T6ZBU2_TUBBO</name>
<dbReference type="AlphaFoldDB" id="A0A2T6ZBU2"/>
<evidence type="ECO:0000313" key="2">
    <source>
        <dbReference type="EMBL" id="PUU72961.1"/>
    </source>
</evidence>
<keyword evidence="1" id="KW-0812">Transmembrane</keyword>
<keyword evidence="1" id="KW-0472">Membrane</keyword>
<accession>A0A2T6ZBU2</accession>
<gene>
    <name evidence="2" type="ORF">B9Z19DRAFT_597728</name>
</gene>
<dbReference type="EMBL" id="NESQ01000437">
    <property type="protein sequence ID" value="PUU72961.1"/>
    <property type="molecule type" value="Genomic_DNA"/>
</dbReference>
<dbReference type="Proteomes" id="UP000244722">
    <property type="component" value="Unassembled WGS sequence"/>
</dbReference>
<proteinExistence type="predicted"/>
<protein>
    <recommendedName>
        <fullName evidence="4">Transmembrane protein</fullName>
    </recommendedName>
</protein>
<evidence type="ECO:0000313" key="3">
    <source>
        <dbReference type="Proteomes" id="UP000244722"/>
    </source>
</evidence>
<organism evidence="2 3">
    <name type="scientific">Tuber borchii</name>
    <name type="common">White truffle</name>
    <dbReference type="NCBI Taxonomy" id="42251"/>
    <lineage>
        <taxon>Eukaryota</taxon>
        <taxon>Fungi</taxon>
        <taxon>Dikarya</taxon>
        <taxon>Ascomycota</taxon>
        <taxon>Pezizomycotina</taxon>
        <taxon>Pezizomycetes</taxon>
        <taxon>Pezizales</taxon>
        <taxon>Tuberaceae</taxon>
        <taxon>Tuber</taxon>
    </lineage>
</organism>
<comment type="caution">
    <text evidence="2">The sequence shown here is derived from an EMBL/GenBank/DDBJ whole genome shotgun (WGS) entry which is preliminary data.</text>
</comment>
<feature type="transmembrane region" description="Helical" evidence="1">
    <location>
        <begin position="15"/>
        <end position="41"/>
    </location>
</feature>
<feature type="transmembrane region" description="Helical" evidence="1">
    <location>
        <begin position="62"/>
        <end position="87"/>
    </location>
</feature>
<evidence type="ECO:0008006" key="4">
    <source>
        <dbReference type="Google" id="ProtNLM"/>
    </source>
</evidence>